<comment type="similarity">
    <text evidence="2 6">Belongs to the peroxisomal membrane protein PXMP2/4 family.</text>
</comment>
<organism evidence="8">
    <name type="scientific">Phaeocystis antarctica</name>
    <dbReference type="NCBI Taxonomy" id="33657"/>
    <lineage>
        <taxon>Eukaryota</taxon>
        <taxon>Haptista</taxon>
        <taxon>Haptophyta</taxon>
        <taxon>Prymnesiophyceae</taxon>
        <taxon>Phaeocystales</taxon>
        <taxon>Phaeocystaceae</taxon>
        <taxon>Phaeocystis</taxon>
    </lineage>
</organism>
<gene>
    <name evidence="8" type="ORF">PANT1444_LOCUS14049</name>
</gene>
<feature type="transmembrane region" description="Helical" evidence="6">
    <location>
        <begin position="90"/>
        <end position="109"/>
    </location>
</feature>
<feature type="region of interest" description="Disordered" evidence="7">
    <location>
        <begin position="1"/>
        <end position="66"/>
    </location>
</feature>
<protein>
    <submittedName>
        <fullName evidence="8">Uncharacterized protein</fullName>
    </submittedName>
</protein>
<sequence length="243" mass="26208">MPRAATSPAPTRRTPTRERKSPARLGLNDSWGPGASSKWVSVDNDTKEKVESEKVAKREKAVAQQNKADAKKKATFTVDGTGLKSKKFPMAAASLQGGILAGLGEVIVSTIKGTPVDAERVATFVVFGILVAQLLVRYLAFVNKTKLVKKNKMLDSAAKVVCDQLSMAPLLTVLSLVYFKLVQDGMGADVVEHVQDNFMTRYEQAAAFSACMAFANFYLVPASTQLLVLNLTSLAWSIIAVLV</sequence>
<feature type="transmembrane region" description="Helical" evidence="6">
    <location>
        <begin position="201"/>
        <end position="219"/>
    </location>
</feature>
<evidence type="ECO:0000256" key="5">
    <source>
        <dbReference type="ARBA" id="ARBA00023136"/>
    </source>
</evidence>
<dbReference type="GO" id="GO:0016020">
    <property type="term" value="C:membrane"/>
    <property type="evidence" value="ECO:0007669"/>
    <property type="project" value="UniProtKB-SubCell"/>
</dbReference>
<evidence type="ECO:0000256" key="7">
    <source>
        <dbReference type="SAM" id="MobiDB-lite"/>
    </source>
</evidence>
<reference evidence="8" key="1">
    <citation type="submission" date="2021-01" db="EMBL/GenBank/DDBJ databases">
        <authorList>
            <person name="Corre E."/>
            <person name="Pelletier E."/>
            <person name="Niang G."/>
            <person name="Scheremetjew M."/>
            <person name="Finn R."/>
            <person name="Kale V."/>
            <person name="Holt S."/>
            <person name="Cochrane G."/>
            <person name="Meng A."/>
            <person name="Brown T."/>
            <person name="Cohen L."/>
        </authorList>
    </citation>
    <scope>NUCLEOTIDE SEQUENCE</scope>
    <source>
        <strain evidence="8">CCMP1374</strain>
    </source>
</reference>
<dbReference type="InterPro" id="IPR007248">
    <property type="entry name" value="Mpv17_PMP22"/>
</dbReference>
<evidence type="ECO:0000256" key="3">
    <source>
        <dbReference type="ARBA" id="ARBA00022692"/>
    </source>
</evidence>
<evidence type="ECO:0000256" key="6">
    <source>
        <dbReference type="RuleBase" id="RU363053"/>
    </source>
</evidence>
<keyword evidence="4 6" id="KW-1133">Transmembrane helix</keyword>
<proteinExistence type="inferred from homology"/>
<evidence type="ECO:0000256" key="2">
    <source>
        <dbReference type="ARBA" id="ARBA00006824"/>
    </source>
</evidence>
<evidence type="ECO:0000256" key="4">
    <source>
        <dbReference type="ARBA" id="ARBA00022989"/>
    </source>
</evidence>
<name>A0A7S0EWD1_9EUKA</name>
<evidence type="ECO:0000256" key="1">
    <source>
        <dbReference type="ARBA" id="ARBA00004141"/>
    </source>
</evidence>
<comment type="subcellular location">
    <subcellularLocation>
        <location evidence="1">Membrane</location>
        <topology evidence="1">Multi-pass membrane protein</topology>
    </subcellularLocation>
</comment>
<dbReference type="GO" id="GO:0005737">
    <property type="term" value="C:cytoplasm"/>
    <property type="evidence" value="ECO:0007669"/>
    <property type="project" value="TreeGrafter"/>
</dbReference>
<accession>A0A7S0EWD1</accession>
<dbReference type="PANTHER" id="PTHR11266">
    <property type="entry name" value="PEROXISOMAL MEMBRANE PROTEIN 2, PXMP2 MPV17"/>
    <property type="match status" value="1"/>
</dbReference>
<keyword evidence="5 6" id="KW-0472">Membrane</keyword>
<dbReference type="AlphaFoldDB" id="A0A7S0EWD1"/>
<feature type="compositionally biased region" description="Basic and acidic residues" evidence="7">
    <location>
        <begin position="44"/>
        <end position="61"/>
    </location>
</feature>
<keyword evidence="3 6" id="KW-0812">Transmembrane</keyword>
<feature type="compositionally biased region" description="Low complexity" evidence="7">
    <location>
        <begin position="1"/>
        <end position="13"/>
    </location>
</feature>
<feature type="transmembrane region" description="Helical" evidence="6">
    <location>
        <begin position="121"/>
        <end position="140"/>
    </location>
</feature>
<evidence type="ECO:0000313" key="8">
    <source>
        <dbReference type="EMBL" id="CAD8496662.1"/>
    </source>
</evidence>
<dbReference type="EMBL" id="HBEP01024786">
    <property type="protein sequence ID" value="CAD8496662.1"/>
    <property type="molecule type" value="Transcribed_RNA"/>
</dbReference>